<feature type="region of interest" description="Disordered" evidence="1">
    <location>
        <begin position="131"/>
        <end position="166"/>
    </location>
</feature>
<name>A0A6P5PQR7_MUSCR</name>
<feature type="compositionally biased region" description="Basic and acidic residues" evidence="1">
    <location>
        <begin position="131"/>
        <end position="146"/>
    </location>
</feature>
<evidence type="ECO:0000313" key="2">
    <source>
        <dbReference type="Proteomes" id="UP000515126"/>
    </source>
</evidence>
<dbReference type="Proteomes" id="UP000515126">
    <property type="component" value="Chromosome 5"/>
</dbReference>
<dbReference type="RefSeq" id="XP_021017526.1">
    <property type="nucleotide sequence ID" value="XM_021161867.1"/>
</dbReference>
<sequence length="166" mass="19661">MGTAYTHRQPKARLRMDHVTRWLPVVPGSLREKIQKMERVEASKDKTHKRHRRRVLGTTGGRAERTSGEHVKERHRTSTWRRRQREGGWGKHAEERTWGERVEERILGEQVEERTWGEQVEKRPLGEHVERTWGERVESKKDKSKAEGASMSELCAKRMRRMETCS</sequence>
<organism evidence="2 3">
    <name type="scientific">Mus caroli</name>
    <name type="common">Ryukyu mouse</name>
    <name type="synonym">Ricefield mouse</name>
    <dbReference type="NCBI Taxonomy" id="10089"/>
    <lineage>
        <taxon>Eukaryota</taxon>
        <taxon>Metazoa</taxon>
        <taxon>Chordata</taxon>
        <taxon>Craniata</taxon>
        <taxon>Vertebrata</taxon>
        <taxon>Euteleostomi</taxon>
        <taxon>Mammalia</taxon>
        <taxon>Eutheria</taxon>
        <taxon>Euarchontoglires</taxon>
        <taxon>Glires</taxon>
        <taxon>Rodentia</taxon>
        <taxon>Myomorpha</taxon>
        <taxon>Muroidea</taxon>
        <taxon>Muridae</taxon>
        <taxon>Murinae</taxon>
        <taxon>Mus</taxon>
        <taxon>Mus</taxon>
    </lineage>
</organism>
<dbReference type="GeneID" id="110293958"/>
<feature type="compositionally biased region" description="Basic and acidic residues" evidence="1">
    <location>
        <begin position="62"/>
        <end position="72"/>
    </location>
</feature>
<reference evidence="3" key="1">
    <citation type="submission" date="2025-08" db="UniProtKB">
        <authorList>
            <consortium name="RefSeq"/>
        </authorList>
    </citation>
    <scope>IDENTIFICATION</scope>
</reference>
<gene>
    <name evidence="3" type="primary">LOC110293958</name>
</gene>
<accession>A0A6P5PQR7</accession>
<keyword evidence="2" id="KW-1185">Reference proteome</keyword>
<feature type="compositionally biased region" description="Basic residues" evidence="1">
    <location>
        <begin position="46"/>
        <end position="55"/>
    </location>
</feature>
<protein>
    <submittedName>
        <fullName evidence="3">Uncharacterized protein LOC110293958</fullName>
    </submittedName>
</protein>
<feature type="region of interest" description="Disordered" evidence="1">
    <location>
        <begin position="39"/>
        <end position="95"/>
    </location>
</feature>
<feature type="compositionally biased region" description="Basic residues" evidence="1">
    <location>
        <begin position="73"/>
        <end position="84"/>
    </location>
</feature>
<proteinExistence type="predicted"/>
<dbReference type="AlphaFoldDB" id="A0A6P5PQR7"/>
<evidence type="ECO:0000256" key="1">
    <source>
        <dbReference type="SAM" id="MobiDB-lite"/>
    </source>
</evidence>
<dbReference type="KEGG" id="mcal:110293958"/>
<feature type="compositionally biased region" description="Basic and acidic residues" evidence="1">
    <location>
        <begin position="85"/>
        <end position="95"/>
    </location>
</feature>
<evidence type="ECO:0000313" key="3">
    <source>
        <dbReference type="RefSeq" id="XP_021017526.1"/>
    </source>
</evidence>